<dbReference type="VEuPathDB" id="PlasmoDB:PocGH01_00219100"/>
<reference evidence="3 4" key="1">
    <citation type="submission" date="2016-06" db="EMBL/GenBank/DDBJ databases">
        <authorList>
            <consortium name="Pathogen Informatics"/>
        </authorList>
    </citation>
    <scope>NUCLEOTIDE SEQUENCE [LARGE SCALE GENOMIC DNA]</scope>
    <source>
        <strain evidence="3">PowCR01</strain>
    </source>
</reference>
<feature type="domain" description="Plasmodium RESA N-terminal" evidence="2">
    <location>
        <begin position="98"/>
        <end position="222"/>
    </location>
</feature>
<feature type="region of interest" description="Disordered" evidence="1">
    <location>
        <begin position="230"/>
        <end position="268"/>
    </location>
</feature>
<dbReference type="InterPro" id="IPR044885">
    <property type="entry name" value="PRESA_N_sf"/>
</dbReference>
<dbReference type="VEuPathDB" id="PlasmoDB:POWCR01_080014600"/>
<protein>
    <submittedName>
        <fullName evidence="3">Plasmodium RESA N-terminal, putative</fullName>
    </submittedName>
</protein>
<organism evidence="3 4">
    <name type="scientific">Plasmodium ovale</name>
    <name type="common">malaria parasite P. ovale</name>
    <dbReference type="NCBI Taxonomy" id="36330"/>
    <lineage>
        <taxon>Eukaryota</taxon>
        <taxon>Sar</taxon>
        <taxon>Alveolata</taxon>
        <taxon>Apicomplexa</taxon>
        <taxon>Aconoidasida</taxon>
        <taxon>Haemosporida</taxon>
        <taxon>Plasmodiidae</taxon>
        <taxon>Plasmodium</taxon>
        <taxon>Plasmodium (Plasmodium)</taxon>
    </lineage>
</organism>
<dbReference type="Proteomes" id="UP000243200">
    <property type="component" value="Chromosome 8"/>
</dbReference>
<dbReference type="Gene3D" id="6.10.280.180">
    <property type="entry name" value="Plasmodium RESA, N-terminal helical domain"/>
    <property type="match status" value="1"/>
</dbReference>
<gene>
    <name evidence="3" type="primary">PowCR01_080014600</name>
    <name evidence="3" type="ORF">POWCR01_080014600</name>
</gene>
<evidence type="ECO:0000256" key="1">
    <source>
        <dbReference type="SAM" id="MobiDB-lite"/>
    </source>
</evidence>
<dbReference type="InterPro" id="IPR006526">
    <property type="entry name" value="Export_prot_PHISTa/b/c"/>
</dbReference>
<evidence type="ECO:0000313" key="3">
    <source>
        <dbReference type="EMBL" id="SBT76651.1"/>
    </source>
</evidence>
<dbReference type="InterPro" id="IPR019111">
    <property type="entry name" value="PRESA_N"/>
</dbReference>
<evidence type="ECO:0000313" key="4">
    <source>
        <dbReference type="Proteomes" id="UP000243200"/>
    </source>
</evidence>
<dbReference type="AlphaFoldDB" id="A0A1C3KRA9"/>
<dbReference type="Pfam" id="PF09687">
    <property type="entry name" value="PRESAN"/>
    <property type="match status" value="1"/>
</dbReference>
<dbReference type="NCBIfam" id="TIGR01639">
    <property type="entry name" value="P_fal_TIGR01639"/>
    <property type="match status" value="1"/>
</dbReference>
<feature type="compositionally biased region" description="Basic residues" evidence="1">
    <location>
        <begin position="230"/>
        <end position="243"/>
    </location>
</feature>
<dbReference type="EMBL" id="LT594512">
    <property type="protein sequence ID" value="SBT76651.1"/>
    <property type="molecule type" value="Genomic_DNA"/>
</dbReference>
<sequence length="268" mass="31324">MSKKINLSQFNLSGVAIPLLLLLLCVLLLNNVCVDETSKLSEVSCGYNFSRQLAEAAVEIKTTIASSNSNVKENSTHESEISNNLPFGCEESDLSKVLKKEEIDKLIESYGPVATEKELYIAFYYYNKHLNNVFNKMMKTLLERYETYALRCNVPHETRMKYLLACEDGLTNDLKIMNHYAFEYLATYLENEQEHRTIKFKLFLSLHNWTWNKEMQESERKWSKYFVQKIRHKSRKHHHRRDHPGKEPSGKEQSGKEQSEKEQSGKQL</sequence>
<evidence type="ECO:0000259" key="2">
    <source>
        <dbReference type="Pfam" id="PF09687"/>
    </source>
</evidence>
<feature type="compositionally biased region" description="Basic and acidic residues" evidence="1">
    <location>
        <begin position="244"/>
        <end position="268"/>
    </location>
</feature>
<name>A0A1C3KRA9_PLAOA</name>
<dbReference type="OrthoDB" id="380126at2759"/>
<accession>A0A1C3KRA9</accession>
<proteinExistence type="predicted"/>